<feature type="compositionally biased region" description="Polar residues" evidence="1">
    <location>
        <begin position="76"/>
        <end position="104"/>
    </location>
</feature>
<gene>
    <name evidence="2" type="ORF">ACJMK2_043708</name>
</gene>
<dbReference type="AlphaFoldDB" id="A0ABD3W0Y0"/>
<dbReference type="EMBL" id="JBJQND010000009">
    <property type="protein sequence ID" value="KAL3866407.1"/>
    <property type="molecule type" value="Genomic_DNA"/>
</dbReference>
<evidence type="ECO:0000313" key="2">
    <source>
        <dbReference type="EMBL" id="KAL3866407.1"/>
    </source>
</evidence>
<sequence length="299" mass="34009">MALRTLDTCSFPPNDECIRVCIQNTILSLEGVLTNLQGIVSDIGILVRQIEDVTDKIEQRNARINILGDSDRKQRMSQSDKIPKNSENLSMITSNKNTSKTPPRSSEKRTPYRTIFKSHLPSLQTVVVNCVKEENASLSTVSSRSDVTFDERYTDGSELCNSIDWRFCNYKHVVEKEPIQPKVLSHISEVDTKTGTCIDKPSVDYNSDSSYSDIYEEKMEQELESLMNYYTDESESERDCEDYWTNDVGADFVSETNSSVSSIPYSEELVLRYNKDISTWTMYKFVHLSDSESLPGSDA</sequence>
<proteinExistence type="predicted"/>
<name>A0ABD3W0Y0_SINWO</name>
<comment type="caution">
    <text evidence="2">The sequence shown here is derived from an EMBL/GenBank/DDBJ whole genome shotgun (WGS) entry which is preliminary data.</text>
</comment>
<evidence type="ECO:0000313" key="3">
    <source>
        <dbReference type="Proteomes" id="UP001634394"/>
    </source>
</evidence>
<reference evidence="2 3" key="1">
    <citation type="submission" date="2024-11" db="EMBL/GenBank/DDBJ databases">
        <title>Chromosome-level genome assembly of the freshwater bivalve Anodonta woodiana.</title>
        <authorList>
            <person name="Chen X."/>
        </authorList>
    </citation>
    <scope>NUCLEOTIDE SEQUENCE [LARGE SCALE GENOMIC DNA]</scope>
    <source>
        <strain evidence="2">MN2024</strain>
        <tissue evidence="2">Gills</tissue>
    </source>
</reference>
<organism evidence="2 3">
    <name type="scientific">Sinanodonta woodiana</name>
    <name type="common">Chinese pond mussel</name>
    <name type="synonym">Anodonta woodiana</name>
    <dbReference type="NCBI Taxonomy" id="1069815"/>
    <lineage>
        <taxon>Eukaryota</taxon>
        <taxon>Metazoa</taxon>
        <taxon>Spiralia</taxon>
        <taxon>Lophotrochozoa</taxon>
        <taxon>Mollusca</taxon>
        <taxon>Bivalvia</taxon>
        <taxon>Autobranchia</taxon>
        <taxon>Heteroconchia</taxon>
        <taxon>Palaeoheterodonta</taxon>
        <taxon>Unionida</taxon>
        <taxon>Unionoidea</taxon>
        <taxon>Unionidae</taxon>
        <taxon>Unioninae</taxon>
        <taxon>Sinanodonta</taxon>
    </lineage>
</organism>
<evidence type="ECO:0000256" key="1">
    <source>
        <dbReference type="SAM" id="MobiDB-lite"/>
    </source>
</evidence>
<keyword evidence="3" id="KW-1185">Reference proteome</keyword>
<dbReference type="Proteomes" id="UP001634394">
    <property type="component" value="Unassembled WGS sequence"/>
</dbReference>
<accession>A0ABD3W0Y0</accession>
<feature type="region of interest" description="Disordered" evidence="1">
    <location>
        <begin position="68"/>
        <end position="109"/>
    </location>
</feature>
<protein>
    <submittedName>
        <fullName evidence="2">Uncharacterized protein</fullName>
    </submittedName>
</protein>